<dbReference type="PROSITE" id="PS50943">
    <property type="entry name" value="HTH_CROC1"/>
    <property type="match status" value="1"/>
</dbReference>
<dbReference type="RefSeq" id="WP_231481315.1">
    <property type="nucleotide sequence ID" value="NZ_BAAAZO010000009.1"/>
</dbReference>
<dbReference type="Gene3D" id="1.10.10.2910">
    <property type="match status" value="1"/>
</dbReference>
<dbReference type="Gene3D" id="1.10.260.40">
    <property type="entry name" value="lambda repressor-like DNA-binding domains"/>
    <property type="match status" value="1"/>
</dbReference>
<reference evidence="4" key="1">
    <citation type="journal article" date="2019" name="Int. J. Syst. Evol. Microbiol.">
        <title>The Global Catalogue of Microorganisms (GCM) 10K type strain sequencing project: providing services to taxonomists for standard genome sequencing and annotation.</title>
        <authorList>
            <consortium name="The Broad Institute Genomics Platform"/>
            <consortium name="The Broad Institute Genome Sequencing Center for Infectious Disease"/>
            <person name="Wu L."/>
            <person name="Ma J."/>
        </authorList>
    </citation>
    <scope>NUCLEOTIDE SEQUENCE [LARGE SCALE GENOMIC DNA]</scope>
    <source>
        <strain evidence="4">JCM 16902</strain>
    </source>
</reference>
<dbReference type="Proteomes" id="UP001501074">
    <property type="component" value="Unassembled WGS sequence"/>
</dbReference>
<dbReference type="CDD" id="cd00093">
    <property type="entry name" value="HTH_XRE"/>
    <property type="match status" value="1"/>
</dbReference>
<dbReference type="InterPro" id="IPR010359">
    <property type="entry name" value="IrrE_HExxH"/>
</dbReference>
<dbReference type="InterPro" id="IPR010982">
    <property type="entry name" value="Lambda_DNA-bd_dom_sf"/>
</dbReference>
<comment type="caution">
    <text evidence="3">The sequence shown here is derived from an EMBL/GenBank/DDBJ whole genome shotgun (WGS) entry which is preliminary data.</text>
</comment>
<dbReference type="InterPro" id="IPR052345">
    <property type="entry name" value="Rad_response_metalloprotease"/>
</dbReference>
<dbReference type="EMBL" id="BAAAZO010000009">
    <property type="protein sequence ID" value="GAA3623194.1"/>
    <property type="molecule type" value="Genomic_DNA"/>
</dbReference>
<evidence type="ECO:0000259" key="2">
    <source>
        <dbReference type="PROSITE" id="PS50943"/>
    </source>
</evidence>
<comment type="similarity">
    <text evidence="1">Belongs to the short-chain fatty acyl-CoA assimilation regulator (ScfR) family.</text>
</comment>
<feature type="domain" description="HTH cro/C1-type" evidence="2">
    <location>
        <begin position="8"/>
        <end position="62"/>
    </location>
</feature>
<evidence type="ECO:0000313" key="4">
    <source>
        <dbReference type="Proteomes" id="UP001501074"/>
    </source>
</evidence>
<gene>
    <name evidence="3" type="ORF">GCM10022223_45220</name>
</gene>
<name>A0ABP7A1Q3_9ACTN</name>
<dbReference type="PANTHER" id="PTHR43236">
    <property type="entry name" value="ANTITOXIN HIGA1"/>
    <property type="match status" value="1"/>
</dbReference>
<dbReference type="InterPro" id="IPR001387">
    <property type="entry name" value="Cro/C1-type_HTH"/>
</dbReference>
<evidence type="ECO:0000313" key="3">
    <source>
        <dbReference type="EMBL" id="GAA3623194.1"/>
    </source>
</evidence>
<proteinExistence type="inferred from homology"/>
<evidence type="ECO:0000256" key="1">
    <source>
        <dbReference type="ARBA" id="ARBA00007227"/>
    </source>
</evidence>
<dbReference type="PANTHER" id="PTHR43236:SF1">
    <property type="entry name" value="BLL7220 PROTEIN"/>
    <property type="match status" value="1"/>
</dbReference>
<accession>A0ABP7A1Q3</accession>
<organism evidence="3 4">
    <name type="scientific">Kineosporia mesophila</name>
    <dbReference type="NCBI Taxonomy" id="566012"/>
    <lineage>
        <taxon>Bacteria</taxon>
        <taxon>Bacillati</taxon>
        <taxon>Actinomycetota</taxon>
        <taxon>Actinomycetes</taxon>
        <taxon>Kineosporiales</taxon>
        <taxon>Kineosporiaceae</taxon>
        <taxon>Kineosporia</taxon>
    </lineage>
</organism>
<protein>
    <recommendedName>
        <fullName evidence="2">HTH cro/C1-type domain-containing protein</fullName>
    </recommendedName>
</protein>
<keyword evidence="4" id="KW-1185">Reference proteome</keyword>
<sequence length="348" mass="37361">MPNTSERVRELIAASGLTHRAYADQIGLDTTKLSKSLRGGRRFTSLELARISELSNVTVDWLITGTGLEITVAARSNGGSAATAVHEAQRLSSLRSDMTFLGLGQPWQPLPREQNVRRMAEAARARVEEAGHSPAEPDLATVIEASFGVDVAISSLGTGFDGLSVSSDEVKLILVSTSQIPARQRFTLAHELGHLLAGDDQQLHIDENIYAGSYRLDPSEQGANAFAAAFLMPEHQLRAATPTTYAALADELLVSPAGLAVRLRELQLADDETCERLRQLTGAQAAQTAGRSEHFAARVAVASSVRPPGLLLRDTYQAYESGEATLRPYAALIGADVDQLHESLEAQE</sequence>
<dbReference type="SUPFAM" id="SSF47413">
    <property type="entry name" value="lambda repressor-like DNA-binding domains"/>
    <property type="match status" value="1"/>
</dbReference>
<dbReference type="Pfam" id="PF06114">
    <property type="entry name" value="Peptidase_M78"/>
    <property type="match status" value="1"/>
</dbReference>